<dbReference type="GO" id="GO:1990757">
    <property type="term" value="F:ubiquitin ligase activator activity"/>
    <property type="evidence" value="ECO:0007669"/>
    <property type="project" value="TreeGrafter"/>
</dbReference>
<dbReference type="GO" id="GO:0010997">
    <property type="term" value="F:anaphase-promoting complex binding"/>
    <property type="evidence" value="ECO:0007669"/>
    <property type="project" value="InterPro"/>
</dbReference>
<dbReference type="GO" id="GO:1905786">
    <property type="term" value="P:positive regulation of anaphase-promoting complex-dependent catabolic process"/>
    <property type="evidence" value="ECO:0007669"/>
    <property type="project" value="TreeGrafter"/>
</dbReference>
<dbReference type="GeneID" id="112460904"/>
<dbReference type="Pfam" id="PF00400">
    <property type="entry name" value="WD40"/>
    <property type="match status" value="2"/>
</dbReference>
<evidence type="ECO:0000313" key="3">
    <source>
        <dbReference type="Proteomes" id="UP000504618"/>
    </source>
</evidence>
<evidence type="ECO:0000256" key="1">
    <source>
        <dbReference type="ARBA" id="ARBA00022574"/>
    </source>
</evidence>
<dbReference type="SUPFAM" id="SSF50978">
    <property type="entry name" value="WD40 repeat-like"/>
    <property type="match status" value="1"/>
</dbReference>
<dbReference type="GO" id="GO:0031145">
    <property type="term" value="P:anaphase-promoting complex-dependent catabolic process"/>
    <property type="evidence" value="ECO:0007669"/>
    <property type="project" value="TreeGrafter"/>
</dbReference>
<organism evidence="3 5">
    <name type="scientific">Temnothorax curvispinosus</name>
    <dbReference type="NCBI Taxonomy" id="300111"/>
    <lineage>
        <taxon>Eukaryota</taxon>
        <taxon>Metazoa</taxon>
        <taxon>Ecdysozoa</taxon>
        <taxon>Arthropoda</taxon>
        <taxon>Hexapoda</taxon>
        <taxon>Insecta</taxon>
        <taxon>Pterygota</taxon>
        <taxon>Neoptera</taxon>
        <taxon>Endopterygota</taxon>
        <taxon>Hymenoptera</taxon>
        <taxon>Apocrita</taxon>
        <taxon>Aculeata</taxon>
        <taxon>Formicoidea</taxon>
        <taxon>Formicidae</taxon>
        <taxon>Myrmicinae</taxon>
        <taxon>Temnothorax</taxon>
    </lineage>
</organism>
<proteinExistence type="predicted"/>
<dbReference type="AlphaFoldDB" id="A0A6J1QGV9"/>
<dbReference type="InterPro" id="IPR033010">
    <property type="entry name" value="Cdc20/Fizzy"/>
</dbReference>
<dbReference type="InterPro" id="IPR036322">
    <property type="entry name" value="WD40_repeat_dom_sf"/>
</dbReference>
<evidence type="ECO:0000313" key="5">
    <source>
        <dbReference type="RefSeq" id="XP_024881604.1"/>
    </source>
</evidence>
<keyword evidence="1" id="KW-0853">WD repeat</keyword>
<evidence type="ECO:0000256" key="2">
    <source>
        <dbReference type="ARBA" id="ARBA00022737"/>
    </source>
</evidence>
<dbReference type="RefSeq" id="XP_024881603.1">
    <property type="nucleotide sequence ID" value="XM_025025835.1"/>
</dbReference>
<dbReference type="OrthoDB" id="10263272at2759"/>
<keyword evidence="3" id="KW-1185">Reference proteome</keyword>
<dbReference type="PANTHER" id="PTHR19918:SF52">
    <property type="entry name" value="PROTEIN CORTEX"/>
    <property type="match status" value="1"/>
</dbReference>
<protein>
    <submittedName>
        <fullName evidence="4 5">Protein cortex-like isoform X1</fullName>
    </submittedName>
</protein>
<gene>
    <name evidence="4 5" type="primary">LOC112460904</name>
</gene>
<keyword evidence="2" id="KW-0677">Repeat</keyword>
<dbReference type="InterPro" id="IPR015943">
    <property type="entry name" value="WD40/YVTN_repeat-like_dom_sf"/>
</dbReference>
<name>A0A6J1QGV9_9HYME</name>
<sequence>MKKMNRFLLDLQNLDWQIQDNETPLRGDYPRFRRTELLTDGAKSVIPRKWLLSSTPHEAISEGPEKRDAQKFQYSNCIKIKACPLISKQIYSGDRFLPCRRGYSFEMARYLLKKDDTTDEEEDTHVIDVCEQVDSLDVTYRRKALRAIMMERAIMPELNQDKILRFSGSIVRPRDPPRPEYETKGSWKCAPRKWTLIGSAEKMLSMPDQFPLRSDNIRVVDWSCNDMFAVTDCNHLNIFDKNGEKLSSYKTNFNKIINVKWSSDGNKLIMAVSTSVGFVRNVSMLMLYDLKKKKILWNVDCSCILDLTRKEGCIIRCICWSAHDRQIVTGCAGKISIYEPNTGKLLHSTYEHTSDILTLSFSPNFKHLISTGQDKIARMFTWPELTPCFDIKFFKPVKAIAWHPKVPGLVCIGGNKSGSLSLWNVNKCAMTAYVSTKFNGRVENLVWNKLSGELVVHWTYMEGDNRYAIVAVLASLNRIVDVLPLGKETQLSFLKFNAAHEQLITFCSSNVCSIWNFFGNDKSFKGHRFTRRKQGVMIHNPIR</sequence>
<reference evidence="4 5" key="1">
    <citation type="submission" date="2025-04" db="UniProtKB">
        <authorList>
            <consortium name="RefSeq"/>
        </authorList>
    </citation>
    <scope>IDENTIFICATION</scope>
    <source>
        <tissue evidence="4 5">Whole body</tissue>
    </source>
</reference>
<dbReference type="InterPro" id="IPR001680">
    <property type="entry name" value="WD40_rpt"/>
</dbReference>
<dbReference type="Gene3D" id="2.130.10.10">
    <property type="entry name" value="YVTN repeat-like/Quinoprotein amine dehydrogenase"/>
    <property type="match status" value="2"/>
</dbReference>
<evidence type="ECO:0000313" key="4">
    <source>
        <dbReference type="RefSeq" id="XP_024881603.1"/>
    </source>
</evidence>
<dbReference type="RefSeq" id="XP_024881604.1">
    <property type="nucleotide sequence ID" value="XM_025025836.1"/>
</dbReference>
<dbReference type="SMART" id="SM00320">
    <property type="entry name" value="WD40"/>
    <property type="match status" value="4"/>
</dbReference>
<dbReference type="PANTHER" id="PTHR19918">
    <property type="entry name" value="CELL DIVISION CYCLE 20 CDC20 FIZZY -RELATED"/>
    <property type="match status" value="1"/>
</dbReference>
<dbReference type="Proteomes" id="UP000504618">
    <property type="component" value="Unplaced"/>
</dbReference>
<accession>A0A6J1QGV9</accession>
<dbReference type="GO" id="GO:0005680">
    <property type="term" value="C:anaphase-promoting complex"/>
    <property type="evidence" value="ECO:0007669"/>
    <property type="project" value="TreeGrafter"/>
</dbReference>